<feature type="compositionally biased region" description="Low complexity" evidence="1">
    <location>
        <begin position="32"/>
        <end position="43"/>
    </location>
</feature>
<dbReference type="Pfam" id="PF22586">
    <property type="entry name" value="ANCHR-like_BBOX"/>
    <property type="match status" value="1"/>
</dbReference>
<keyword evidence="3" id="KW-1185">Reference proteome</keyword>
<evidence type="ECO:0000256" key="1">
    <source>
        <dbReference type="SAM" id="MobiDB-lite"/>
    </source>
</evidence>
<dbReference type="PANTHER" id="PTHR46603">
    <property type="entry name" value="ABSCISSION/NOCUT CHECKPOINT REGULATOR"/>
    <property type="match status" value="1"/>
</dbReference>
<feature type="compositionally biased region" description="Low complexity" evidence="1">
    <location>
        <begin position="56"/>
        <end position="71"/>
    </location>
</feature>
<evidence type="ECO:0000313" key="3">
    <source>
        <dbReference type="Proteomes" id="UP000799771"/>
    </source>
</evidence>
<accession>A0A6A6AL39</accession>
<feature type="region of interest" description="Disordered" evidence="1">
    <location>
        <begin position="28"/>
        <end position="81"/>
    </location>
</feature>
<name>A0A6A6AL39_9PLEO</name>
<dbReference type="SUPFAM" id="SSF57845">
    <property type="entry name" value="B-box zinc-binding domain"/>
    <property type="match status" value="1"/>
</dbReference>
<dbReference type="Proteomes" id="UP000799771">
    <property type="component" value="Unassembled WGS sequence"/>
</dbReference>
<dbReference type="CDD" id="cd19817">
    <property type="entry name" value="Bbox1_ANCHR-like"/>
    <property type="match status" value="1"/>
</dbReference>
<organism evidence="2 3">
    <name type="scientific">Dothidotthia symphoricarpi CBS 119687</name>
    <dbReference type="NCBI Taxonomy" id="1392245"/>
    <lineage>
        <taxon>Eukaryota</taxon>
        <taxon>Fungi</taxon>
        <taxon>Dikarya</taxon>
        <taxon>Ascomycota</taxon>
        <taxon>Pezizomycotina</taxon>
        <taxon>Dothideomycetes</taxon>
        <taxon>Pleosporomycetidae</taxon>
        <taxon>Pleosporales</taxon>
        <taxon>Dothidotthiaceae</taxon>
        <taxon>Dothidotthia</taxon>
    </lineage>
</organism>
<feature type="compositionally biased region" description="Basic and acidic residues" evidence="1">
    <location>
        <begin position="241"/>
        <end position="256"/>
    </location>
</feature>
<sequence>MTSPASGSSDDTLLARLNALKKSSVSFDTTFKSPVAPASSPKPTNDLAARFARLGSPSPSSSPQPSRTTSTNDARAPIVAPGAPSYLEGIAQGIGGGTVEFNEEDEKSLEELLGELNGAVGERKDWDVSRKEQQDVGKLLKEMRGILPEVQKGRAQDLKKAGQKGGEELTDWENVEVDVGNGSVKGKRDESTDDEEDEGDEGKKKTEDDEADDVIARAMAELEIHRKYDAPSPPPEDEKDTDSGDHKQGQTSTKEDNTDDGALSLPSAPTSLPEDDLVRAQAFEDIFTARLAALSAPSTPQTDALGLPSAPSFHPTNKPPIQSNLQAKLDEEIDTWCIICQDDATLRCMGCDDDLYCQNCWMEGHKGESAGFEERSHKAVLFVRKKKQAAAA</sequence>
<feature type="region of interest" description="Disordered" evidence="1">
    <location>
        <begin position="152"/>
        <end position="273"/>
    </location>
</feature>
<dbReference type="RefSeq" id="XP_033526907.1">
    <property type="nucleotide sequence ID" value="XM_033670112.1"/>
</dbReference>
<protein>
    <submittedName>
        <fullName evidence="2">Uncharacterized protein</fullName>
    </submittedName>
</protein>
<dbReference type="AlphaFoldDB" id="A0A6A6AL39"/>
<feature type="compositionally biased region" description="Basic and acidic residues" evidence="1">
    <location>
        <begin position="220"/>
        <end position="229"/>
    </location>
</feature>
<gene>
    <name evidence="2" type="ORF">P153DRAFT_382144</name>
</gene>
<dbReference type="InterPro" id="IPR044553">
    <property type="entry name" value="Bbox1_ANCHR"/>
</dbReference>
<proteinExistence type="predicted"/>
<evidence type="ECO:0000313" key="2">
    <source>
        <dbReference type="EMBL" id="KAF2132520.1"/>
    </source>
</evidence>
<dbReference type="OrthoDB" id="5407799at2759"/>
<feature type="region of interest" description="Disordered" evidence="1">
    <location>
        <begin position="298"/>
        <end position="317"/>
    </location>
</feature>
<feature type="compositionally biased region" description="Acidic residues" evidence="1">
    <location>
        <begin position="191"/>
        <end position="200"/>
    </location>
</feature>
<dbReference type="GeneID" id="54410544"/>
<dbReference type="PANTHER" id="PTHR46603:SF1">
    <property type="entry name" value="ABSCISSION_NOCUT CHECKPOINT REGULATOR"/>
    <property type="match status" value="1"/>
</dbReference>
<dbReference type="EMBL" id="ML977500">
    <property type="protein sequence ID" value="KAF2132520.1"/>
    <property type="molecule type" value="Genomic_DNA"/>
</dbReference>
<reference evidence="2" key="1">
    <citation type="journal article" date="2020" name="Stud. Mycol.">
        <title>101 Dothideomycetes genomes: a test case for predicting lifestyles and emergence of pathogens.</title>
        <authorList>
            <person name="Haridas S."/>
            <person name="Albert R."/>
            <person name="Binder M."/>
            <person name="Bloem J."/>
            <person name="Labutti K."/>
            <person name="Salamov A."/>
            <person name="Andreopoulos B."/>
            <person name="Baker S."/>
            <person name="Barry K."/>
            <person name="Bills G."/>
            <person name="Bluhm B."/>
            <person name="Cannon C."/>
            <person name="Castanera R."/>
            <person name="Culley D."/>
            <person name="Daum C."/>
            <person name="Ezra D."/>
            <person name="Gonzalez J."/>
            <person name="Henrissat B."/>
            <person name="Kuo A."/>
            <person name="Liang C."/>
            <person name="Lipzen A."/>
            <person name="Lutzoni F."/>
            <person name="Magnuson J."/>
            <person name="Mondo S."/>
            <person name="Nolan M."/>
            <person name="Ohm R."/>
            <person name="Pangilinan J."/>
            <person name="Park H.-J."/>
            <person name="Ramirez L."/>
            <person name="Alfaro M."/>
            <person name="Sun H."/>
            <person name="Tritt A."/>
            <person name="Yoshinaga Y."/>
            <person name="Zwiers L.-H."/>
            <person name="Turgeon B."/>
            <person name="Goodwin S."/>
            <person name="Spatafora J."/>
            <person name="Crous P."/>
            <person name="Grigoriev I."/>
        </authorList>
    </citation>
    <scope>NUCLEOTIDE SEQUENCE</scope>
    <source>
        <strain evidence="2">CBS 119687</strain>
    </source>
</reference>